<dbReference type="EMBL" id="FNBA01000006">
    <property type="protein sequence ID" value="SDF12291.1"/>
    <property type="molecule type" value="Genomic_DNA"/>
</dbReference>
<dbReference type="SUPFAM" id="SSF88723">
    <property type="entry name" value="PIN domain-like"/>
    <property type="match status" value="1"/>
</dbReference>
<protein>
    <submittedName>
        <fullName evidence="1">PIN domain-containing protein</fullName>
    </submittedName>
</protein>
<dbReference type="OrthoDB" id="839053at2"/>
<organism evidence="1 2">
    <name type="scientific">Ulvibacter litoralis</name>
    <dbReference type="NCBI Taxonomy" id="227084"/>
    <lineage>
        <taxon>Bacteria</taxon>
        <taxon>Pseudomonadati</taxon>
        <taxon>Bacteroidota</taxon>
        <taxon>Flavobacteriia</taxon>
        <taxon>Flavobacteriales</taxon>
        <taxon>Flavobacteriaceae</taxon>
        <taxon>Ulvibacter</taxon>
    </lineage>
</organism>
<evidence type="ECO:0000313" key="1">
    <source>
        <dbReference type="EMBL" id="SDF12291.1"/>
    </source>
</evidence>
<dbReference type="InterPro" id="IPR029060">
    <property type="entry name" value="PIN-like_dom_sf"/>
</dbReference>
<dbReference type="Proteomes" id="UP000199321">
    <property type="component" value="Unassembled WGS sequence"/>
</dbReference>
<dbReference type="RefSeq" id="WP_093145105.1">
    <property type="nucleotide sequence ID" value="NZ_BMWO01000006.1"/>
</dbReference>
<dbReference type="Gene3D" id="3.40.50.1010">
    <property type="entry name" value="5'-nuclease"/>
    <property type="match status" value="1"/>
</dbReference>
<name>A0A1G7IHT3_9FLAO</name>
<proteinExistence type="predicted"/>
<evidence type="ECO:0000313" key="2">
    <source>
        <dbReference type="Proteomes" id="UP000199321"/>
    </source>
</evidence>
<keyword evidence="2" id="KW-1185">Reference proteome</keyword>
<accession>A0A1G7IHT3</accession>
<dbReference type="STRING" id="227084.SAMN05421855_10618"/>
<reference evidence="1 2" key="1">
    <citation type="submission" date="2016-10" db="EMBL/GenBank/DDBJ databases">
        <authorList>
            <person name="de Groot N.N."/>
        </authorList>
    </citation>
    <scope>NUCLEOTIDE SEQUENCE [LARGE SCALE GENOMIC DNA]</scope>
    <source>
        <strain evidence="1 2">DSM 16195</strain>
    </source>
</reference>
<dbReference type="AlphaFoldDB" id="A0A1G7IHT3"/>
<sequence>MSYSYSKASSHSVKDQEKYFLDANIWLKVLAPKNKLLYKDKAYLGFFEKLVNNTKVRIILPALVVSEVINRIIREVHYQKHIRNVQKVTSGFVPSSDYYKNVFRNTEDYKKAYNLICDDIKSYNTSIDLINDEFGSTFKFKHVMSNPPTSLDFNDNYYYKLCKSKGYFFVTDDKDFWVEDVEVVTMSDTLLNKHIATLIPNPSGKKKAIK</sequence>
<gene>
    <name evidence="1" type="ORF">SAMN05421855_10618</name>
</gene>